<evidence type="ECO:0000313" key="6">
    <source>
        <dbReference type="EMBL" id="PNI06835.1"/>
    </source>
</evidence>
<evidence type="ECO:0000256" key="4">
    <source>
        <dbReference type="PROSITE-ProRule" id="PRU00473"/>
    </source>
</evidence>
<evidence type="ECO:0000256" key="1">
    <source>
        <dbReference type="ARBA" id="ARBA00004442"/>
    </source>
</evidence>
<dbReference type="InterPro" id="IPR050330">
    <property type="entry name" value="Bact_OuterMem_StrucFunc"/>
</dbReference>
<dbReference type="PROSITE" id="PS51257">
    <property type="entry name" value="PROKAR_LIPOPROTEIN"/>
    <property type="match status" value="1"/>
</dbReference>
<dbReference type="SUPFAM" id="SSF103088">
    <property type="entry name" value="OmpA-like"/>
    <property type="match status" value="2"/>
</dbReference>
<dbReference type="OrthoDB" id="9792021at2"/>
<dbReference type="InterPro" id="IPR036737">
    <property type="entry name" value="OmpA-like_sf"/>
</dbReference>
<proteinExistence type="predicted"/>
<organism evidence="6 7">
    <name type="scientific">Vibrio diazotrophicus</name>
    <dbReference type="NCBI Taxonomy" id="685"/>
    <lineage>
        <taxon>Bacteria</taxon>
        <taxon>Pseudomonadati</taxon>
        <taxon>Pseudomonadota</taxon>
        <taxon>Gammaproteobacteria</taxon>
        <taxon>Vibrionales</taxon>
        <taxon>Vibrionaceae</taxon>
        <taxon>Vibrio</taxon>
    </lineage>
</organism>
<dbReference type="Proteomes" id="UP000236449">
    <property type="component" value="Unassembled WGS sequence"/>
</dbReference>
<dbReference type="CDD" id="cd07185">
    <property type="entry name" value="OmpA_C-like"/>
    <property type="match status" value="2"/>
</dbReference>
<evidence type="ECO:0000313" key="7">
    <source>
        <dbReference type="Proteomes" id="UP000236449"/>
    </source>
</evidence>
<dbReference type="Gene3D" id="3.30.1330.60">
    <property type="entry name" value="OmpA-like domain"/>
    <property type="match status" value="2"/>
</dbReference>
<dbReference type="InterPro" id="IPR006665">
    <property type="entry name" value="OmpA-like"/>
</dbReference>
<evidence type="ECO:0000256" key="2">
    <source>
        <dbReference type="ARBA" id="ARBA00023136"/>
    </source>
</evidence>
<comment type="caution">
    <text evidence="6">The sequence shown here is derived from an EMBL/GenBank/DDBJ whole genome shotgun (WGS) entry which is preliminary data.</text>
</comment>
<keyword evidence="3" id="KW-0998">Cell outer membrane</keyword>
<dbReference type="Pfam" id="PF00691">
    <property type="entry name" value="OmpA"/>
    <property type="match status" value="2"/>
</dbReference>
<reference evidence="6 7" key="1">
    <citation type="submission" date="2018-01" db="EMBL/GenBank/DDBJ databases">
        <title>Draft genome sequences of six Vibrio diazotrophicus strains isolated from deep-sea sediments of the Baltic Sea.</title>
        <authorList>
            <person name="Castillo D."/>
            <person name="Vandieken V."/>
            <person name="Chiang O."/>
            <person name="Middelboe M."/>
        </authorList>
    </citation>
    <scope>NUCLEOTIDE SEQUENCE [LARGE SCALE GENOMIC DNA]</scope>
    <source>
        <strain evidence="6 7">60.27F</strain>
    </source>
</reference>
<name>A0A2J8I8H0_VIBDI</name>
<dbReference type="AlphaFoldDB" id="A0A2J8I8H0"/>
<dbReference type="GO" id="GO:0009279">
    <property type="term" value="C:cell outer membrane"/>
    <property type="evidence" value="ECO:0007669"/>
    <property type="project" value="UniProtKB-SubCell"/>
</dbReference>
<dbReference type="PRINTS" id="PR01021">
    <property type="entry name" value="OMPADOMAIN"/>
</dbReference>
<feature type="domain" description="OmpA-like" evidence="5">
    <location>
        <begin position="181"/>
        <end position="299"/>
    </location>
</feature>
<dbReference type="EMBL" id="POSK01000001">
    <property type="protein sequence ID" value="PNI06835.1"/>
    <property type="molecule type" value="Genomic_DNA"/>
</dbReference>
<dbReference type="PANTHER" id="PTHR30329">
    <property type="entry name" value="STATOR ELEMENT OF FLAGELLAR MOTOR COMPLEX"/>
    <property type="match status" value="1"/>
</dbReference>
<gene>
    <name evidence="6" type="ORF">C1N32_02200</name>
</gene>
<keyword evidence="2 4" id="KW-0472">Membrane</keyword>
<dbReference type="PROSITE" id="PS51123">
    <property type="entry name" value="OMPA_2"/>
    <property type="match status" value="2"/>
</dbReference>
<feature type="domain" description="OmpA-like" evidence="5">
    <location>
        <begin position="52"/>
        <end position="169"/>
    </location>
</feature>
<comment type="subcellular location">
    <subcellularLocation>
        <location evidence="1">Cell outer membrane</location>
    </subcellularLocation>
</comment>
<sequence>MSGLSRKVKLTIASGFSVLALVACSTDTYVSQENVDKYDHRVSKFLIAECLSPQREIKIAVAEHFDFDKYELKEEDNAALDQFVRDIRKLKGRISIAAHTDYQGSETYNERLSLRRANSVKEYLLKNLPNNEYQWELKHFGEKVPLFKEKTLEANAANRRAYVMFEQMLETETHASCLPPKPERKVFVALTSHFEFDDATLREEDKQELDRIALKLEELQGHILIAGHTDYQGSVSYNEKLALKRAEAVKAYLETKVANTDSFIWEVKSFGESEPLVHEKSLVANKKNRRVFVVFREETVQQSKK</sequence>
<evidence type="ECO:0000256" key="3">
    <source>
        <dbReference type="ARBA" id="ARBA00023237"/>
    </source>
</evidence>
<dbReference type="PANTHER" id="PTHR30329:SF21">
    <property type="entry name" value="LIPOPROTEIN YIAD-RELATED"/>
    <property type="match status" value="1"/>
</dbReference>
<accession>A0A2J8I8H0</accession>
<evidence type="ECO:0000259" key="5">
    <source>
        <dbReference type="PROSITE" id="PS51123"/>
    </source>
</evidence>
<protein>
    <submittedName>
        <fullName evidence="6">OmpA family protein</fullName>
    </submittedName>
</protein>
<dbReference type="InterPro" id="IPR006664">
    <property type="entry name" value="OMP_bac"/>
</dbReference>
<dbReference type="RefSeq" id="WP_102965263.1">
    <property type="nucleotide sequence ID" value="NZ_POSK01000001.1"/>
</dbReference>